<dbReference type="GO" id="GO:0005829">
    <property type="term" value="C:cytosol"/>
    <property type="evidence" value="ECO:0007669"/>
    <property type="project" value="EnsemblFungi"/>
</dbReference>
<dbReference type="OMA" id="YWQYKAG"/>
<feature type="compositionally biased region" description="Polar residues" evidence="1">
    <location>
        <begin position="333"/>
        <end position="350"/>
    </location>
</feature>
<feature type="region of interest" description="Disordered" evidence="1">
    <location>
        <begin position="328"/>
        <end position="365"/>
    </location>
</feature>
<evidence type="ECO:0000256" key="1">
    <source>
        <dbReference type="SAM" id="MobiDB-lite"/>
    </source>
</evidence>
<dbReference type="VEuPathDB" id="FungiDB:GWK60_K12683"/>
<proteinExistence type="predicted"/>
<dbReference type="OrthoDB" id="5598844at2759"/>
<dbReference type="Proteomes" id="UP000054886">
    <property type="component" value="Unassembled WGS sequence"/>
</dbReference>
<reference evidence="2 3" key="1">
    <citation type="submission" date="2015-10" db="EMBL/GenBank/DDBJ databases">
        <title>Draft genomes sequences of Candida glabrata isolates 1A, 1B, 2A, 2B, 3A and 3B.</title>
        <authorList>
            <person name="Haavelsrud O.E."/>
            <person name="Gaustad P."/>
        </authorList>
    </citation>
    <scope>NUCLEOTIDE SEQUENCE [LARGE SCALE GENOMIC DNA]</scope>
    <source>
        <strain evidence="2">910700640</strain>
    </source>
</reference>
<dbReference type="AlphaFoldDB" id="A0A0W0CRH3"/>
<dbReference type="VEuPathDB" id="FungiDB:GVI51_K12771"/>
<sequence>MSASRNAVFRVGEILLHEHERTLIKRTAQILNEKDLLAGSPDEVPNKSIKIPNYCEPGREIEEHTYSYKMLKQDQHGEKKVRYDGLLIGRHYLFNVFTLESRHPVYFVLVTDLMKTLSVDSMIDEDEFLRENKELFPQITSDDEASFLKEVGLLESVNNSESQKHKIKFVSARSAFIKFGAAVVASGQRVNDDYWENEAKIQGFNSHHRVFKLSKKQLNILKLLNPGVSKIKETKQKPTSQEGQNWWLHFEQPYSTITEHPQSDIKEDYEKLNEIGDQQPPLIPGQNISGSLELSAQFKVPRYHSKNSFLQATQLNALDIPIGEHEKLRNEQSNETSASVSENGPISNNFQSQSHSQSPIPSAPVNKPLRRMLSSILDNNVNSIKVKRSEEQEALNSTAEITTSNSSLNIDGWKFESLPLIDRTGSGEVKFSGRGLPFYNKSKILNRLAMLTPNEIKELEHFHDAVFFNTGIQKVRKIRKQKWLKYWQYKMGIPIGLKSGQVESFFDRGLPEIIQRTSTKQIFNEATNTDEIYTTKRIANANFHGNCNISGLFPPYVLPPPGPSLEEQ</sequence>
<organism evidence="2 3">
    <name type="scientific">Candida glabrata</name>
    <name type="common">Yeast</name>
    <name type="synonym">Torulopsis glabrata</name>
    <dbReference type="NCBI Taxonomy" id="5478"/>
    <lineage>
        <taxon>Eukaryota</taxon>
        <taxon>Fungi</taxon>
        <taxon>Dikarya</taxon>
        <taxon>Ascomycota</taxon>
        <taxon>Saccharomycotina</taxon>
        <taxon>Saccharomycetes</taxon>
        <taxon>Saccharomycetales</taxon>
        <taxon>Saccharomycetaceae</taxon>
        <taxon>Nakaseomyces</taxon>
    </lineage>
</organism>
<protein>
    <submittedName>
        <fullName evidence="2">SWI/SNF global transcription activator complex subunit SWP82</fullName>
    </submittedName>
</protein>
<comment type="caution">
    <text evidence="2">The sequence shown here is derived from an EMBL/GenBank/DDBJ whole genome shotgun (WGS) entry which is preliminary data.</text>
</comment>
<dbReference type="GO" id="GO:0016514">
    <property type="term" value="C:SWI/SNF complex"/>
    <property type="evidence" value="ECO:0007669"/>
    <property type="project" value="EnsemblFungi"/>
</dbReference>
<gene>
    <name evidence="2" type="ORF">AO440_003797</name>
</gene>
<dbReference type="GO" id="GO:0006357">
    <property type="term" value="P:regulation of transcription by RNA polymerase II"/>
    <property type="evidence" value="ECO:0007669"/>
    <property type="project" value="EnsemblFungi"/>
</dbReference>
<dbReference type="VEuPathDB" id="FungiDB:CAGL0K12936g"/>
<dbReference type="InterPro" id="IPR013933">
    <property type="entry name" value="CRC_Rsc7/Swp82"/>
</dbReference>
<dbReference type="EMBL" id="LLZZ01000126">
    <property type="protein sequence ID" value="KTB02208.1"/>
    <property type="molecule type" value="Genomic_DNA"/>
</dbReference>
<feature type="compositionally biased region" description="Low complexity" evidence="1">
    <location>
        <begin position="351"/>
        <end position="364"/>
    </location>
</feature>
<evidence type="ECO:0000313" key="3">
    <source>
        <dbReference type="Proteomes" id="UP000054886"/>
    </source>
</evidence>
<accession>A0A0W0CRH3</accession>
<dbReference type="GO" id="GO:0006338">
    <property type="term" value="P:chromatin remodeling"/>
    <property type="evidence" value="ECO:0007669"/>
    <property type="project" value="EnsemblFungi"/>
</dbReference>
<dbReference type="Pfam" id="PF08624">
    <property type="entry name" value="CRC_subunit"/>
    <property type="match status" value="1"/>
</dbReference>
<name>A0A0W0CRH3_CANGB</name>
<dbReference type="PhylomeDB" id="A0A0W0CRH3"/>
<evidence type="ECO:0000313" key="2">
    <source>
        <dbReference type="EMBL" id="KTB02208.1"/>
    </source>
</evidence>
<dbReference type="VEuPathDB" id="FungiDB:B1J91_K12936g"/>